<feature type="transmembrane region" description="Helical" evidence="2">
    <location>
        <begin position="442"/>
        <end position="467"/>
    </location>
</feature>
<name>A0ABU2LLJ6_9ACTN</name>
<evidence type="ECO:0000313" key="3">
    <source>
        <dbReference type="EMBL" id="MDT0318460.1"/>
    </source>
</evidence>
<dbReference type="Proteomes" id="UP001183420">
    <property type="component" value="Unassembled WGS sequence"/>
</dbReference>
<evidence type="ECO:0000313" key="4">
    <source>
        <dbReference type="Proteomes" id="UP001183420"/>
    </source>
</evidence>
<dbReference type="RefSeq" id="WP_311597149.1">
    <property type="nucleotide sequence ID" value="NZ_JAVREM010000006.1"/>
</dbReference>
<dbReference type="EMBL" id="JAVREM010000006">
    <property type="protein sequence ID" value="MDT0318460.1"/>
    <property type="molecule type" value="Genomic_DNA"/>
</dbReference>
<protein>
    <recommendedName>
        <fullName evidence="5">DUF4237 domain-containing protein</fullName>
    </recommendedName>
</protein>
<sequence length="613" mass="66342">MSRLDTIRAYLIERFFEILTSDPDFAGLTEPAELFDQDGRFDVPATPAGFVRIPTTTALDARADASTDPEQREQLERFRSVLERTLAELFGLLGYDDRDTADVFTAVAERCAPVLRHPDSQTYWPVDIARYLAFDDGVLRGRLYGDAGARPIGRNAFDVLFDNPEAWQGPAPEDVPEGGRRPFAATIGIDAGVAPYPDSPLTAGHLNLPAGDARLTPGRLVPTLFTEVKSPEAASRLNRHYAATAARGGRFVELRNNRVHLDPLREVRFPRNGGEPLMFLYHAFYPADDGARRLAVGDGTNREFHHLAVGLLMDRFPGGGGEGEGPAVRRCRADEPLSGLLFLSTSPTTASVIPLDHPAVTLVDDEGAESPEGRHPVVFANLLAVQGLQNQVSYDTVQEGGPGLAGIPPTDSEFWAGIGAALPVFAVGGAGIGAVIGGPVGAGIGAVVAVVVVIVVRLLAWLVAWLLNKIFGGVKDRQSNYTDIDGYYGDKKPLESFRNPAQQDIGPPGVVSETGGETPGRSYTLRHVPHFPAENLYGLDFSTGDTFRIVDDAARNEKLAWRAFTGGVGYQFQRPVPGRTDVSGASLRDYFELFSAKYEELRAAREQVVYFGE</sequence>
<keyword evidence="4" id="KW-1185">Reference proteome</keyword>
<organism evidence="3 4">
    <name type="scientific">Streptomyces millisiae</name>
    <dbReference type="NCBI Taxonomy" id="3075542"/>
    <lineage>
        <taxon>Bacteria</taxon>
        <taxon>Bacillati</taxon>
        <taxon>Actinomycetota</taxon>
        <taxon>Actinomycetes</taxon>
        <taxon>Kitasatosporales</taxon>
        <taxon>Streptomycetaceae</taxon>
        <taxon>Streptomyces</taxon>
    </lineage>
</organism>
<keyword evidence="2" id="KW-0472">Membrane</keyword>
<keyword evidence="2" id="KW-0812">Transmembrane</keyword>
<feature type="region of interest" description="Disordered" evidence="1">
    <location>
        <begin position="498"/>
        <end position="518"/>
    </location>
</feature>
<feature type="transmembrane region" description="Helical" evidence="2">
    <location>
        <begin position="414"/>
        <end position="436"/>
    </location>
</feature>
<keyword evidence="2" id="KW-1133">Transmembrane helix</keyword>
<comment type="caution">
    <text evidence="3">The sequence shown here is derived from an EMBL/GenBank/DDBJ whole genome shotgun (WGS) entry which is preliminary data.</text>
</comment>
<evidence type="ECO:0000256" key="2">
    <source>
        <dbReference type="SAM" id="Phobius"/>
    </source>
</evidence>
<accession>A0ABU2LLJ6</accession>
<evidence type="ECO:0008006" key="5">
    <source>
        <dbReference type="Google" id="ProtNLM"/>
    </source>
</evidence>
<gene>
    <name evidence="3" type="ORF">RNC47_08950</name>
</gene>
<evidence type="ECO:0000256" key="1">
    <source>
        <dbReference type="SAM" id="MobiDB-lite"/>
    </source>
</evidence>
<proteinExistence type="predicted"/>
<reference evidence="4" key="1">
    <citation type="submission" date="2023-07" db="EMBL/GenBank/DDBJ databases">
        <title>30 novel species of actinomycetes from the DSMZ collection.</title>
        <authorList>
            <person name="Nouioui I."/>
        </authorList>
    </citation>
    <scope>NUCLEOTIDE SEQUENCE [LARGE SCALE GENOMIC DNA]</scope>
    <source>
        <strain evidence="4">DSM 44918</strain>
    </source>
</reference>